<accession>A0AAV5SQ83</accession>
<dbReference type="GO" id="GO:0046983">
    <property type="term" value="F:protein dimerization activity"/>
    <property type="evidence" value="ECO:0007669"/>
    <property type="project" value="InterPro"/>
</dbReference>
<dbReference type="AlphaFoldDB" id="A0AAV5SQ83"/>
<organism evidence="3 4">
    <name type="scientific">Pristionchus entomophagus</name>
    <dbReference type="NCBI Taxonomy" id="358040"/>
    <lineage>
        <taxon>Eukaryota</taxon>
        <taxon>Metazoa</taxon>
        <taxon>Ecdysozoa</taxon>
        <taxon>Nematoda</taxon>
        <taxon>Chromadorea</taxon>
        <taxon>Rhabditida</taxon>
        <taxon>Rhabditina</taxon>
        <taxon>Diplogasteromorpha</taxon>
        <taxon>Diplogasteroidea</taxon>
        <taxon>Neodiplogasteridae</taxon>
        <taxon>Pristionchus</taxon>
    </lineage>
</organism>
<evidence type="ECO:0000256" key="1">
    <source>
        <dbReference type="SAM" id="MobiDB-lite"/>
    </source>
</evidence>
<name>A0AAV5SQ83_9BILA</name>
<dbReference type="Proteomes" id="UP001432027">
    <property type="component" value="Unassembled WGS sequence"/>
</dbReference>
<protein>
    <recommendedName>
        <fullName evidence="2">BHLH domain-containing protein</fullName>
    </recommendedName>
</protein>
<evidence type="ECO:0000313" key="3">
    <source>
        <dbReference type="EMBL" id="GMS84952.1"/>
    </source>
</evidence>
<dbReference type="EMBL" id="BTSX01000002">
    <property type="protein sequence ID" value="GMS84952.1"/>
    <property type="molecule type" value="Genomic_DNA"/>
</dbReference>
<comment type="caution">
    <text evidence="3">The sequence shown here is derived from an EMBL/GenBank/DDBJ whole genome shotgun (WGS) entry which is preliminary data.</text>
</comment>
<dbReference type="PROSITE" id="PS50888">
    <property type="entry name" value="BHLH"/>
    <property type="match status" value="1"/>
</dbReference>
<keyword evidence="4" id="KW-1185">Reference proteome</keyword>
<evidence type="ECO:0000313" key="4">
    <source>
        <dbReference type="Proteomes" id="UP001432027"/>
    </source>
</evidence>
<feature type="non-terminal residue" evidence="3">
    <location>
        <position position="1"/>
    </location>
</feature>
<proteinExistence type="predicted"/>
<gene>
    <name evidence="3" type="ORF">PENTCL1PPCAC_7127</name>
</gene>
<feature type="compositionally biased region" description="Basic and acidic residues" evidence="1">
    <location>
        <begin position="69"/>
        <end position="83"/>
    </location>
</feature>
<reference evidence="3" key="1">
    <citation type="submission" date="2023-10" db="EMBL/GenBank/DDBJ databases">
        <title>Genome assembly of Pristionchus species.</title>
        <authorList>
            <person name="Yoshida K."/>
            <person name="Sommer R.J."/>
        </authorList>
    </citation>
    <scope>NUCLEOTIDE SEQUENCE</scope>
    <source>
        <strain evidence="3">RS0144</strain>
    </source>
</reference>
<feature type="region of interest" description="Disordered" evidence="1">
    <location>
        <begin position="55"/>
        <end position="83"/>
    </location>
</feature>
<evidence type="ECO:0000259" key="2">
    <source>
        <dbReference type="PROSITE" id="PS50888"/>
    </source>
</evidence>
<sequence>FLRHASISIVNPPPIIEQTTTEEPPFCSMERMWGRRGVEKWTLSHSSSTIPITMSIKPDLDFTPSVPTREGRTSVERRRREREANGFRRLREVIQTVAPNNG</sequence>
<dbReference type="InterPro" id="IPR011598">
    <property type="entry name" value="bHLH_dom"/>
</dbReference>
<feature type="domain" description="BHLH" evidence="2">
    <location>
        <begin position="67"/>
        <end position="102"/>
    </location>
</feature>